<dbReference type="Gene3D" id="3.40.50.2300">
    <property type="match status" value="1"/>
</dbReference>
<keyword evidence="5 9" id="KW-0805">Transcription regulation</keyword>
<accession>A0A498RFT5</accession>
<dbReference type="EMBL" id="UPPP01000134">
    <property type="protein sequence ID" value="VBB09817.1"/>
    <property type="molecule type" value="Genomic_DNA"/>
</dbReference>
<sequence>MIKVLIVEDDPMVAEFNKRYLEQIEGFTLVAVARSADVAMVLLKKHEVDLVLLDIFMPGINGLELLAQIRKTGQGVDVMIVSAACDSATIKTALRNGAVDYLIKPFEFERLHAALAQYRNKVLFMRGRDALSQAELDRHVLSREEAEQKDLPKGLDRTTLKLVWETVLSGQGAPFTTEEIANRVGISRVSMRKYLGFLRYIDLISREVVYGAVGRPVYKYRCLRPESEVIKQYL</sequence>
<dbReference type="PANTHER" id="PTHR45526:SF1">
    <property type="entry name" value="TRANSCRIPTIONAL REGULATORY PROTEIN DCUR-RELATED"/>
    <property type="match status" value="1"/>
</dbReference>
<evidence type="ECO:0000256" key="4">
    <source>
        <dbReference type="ARBA" id="ARBA00023012"/>
    </source>
</evidence>
<dbReference type="GO" id="GO:0005737">
    <property type="term" value="C:cytoplasm"/>
    <property type="evidence" value="ECO:0007669"/>
    <property type="project" value="UniProtKB-SubCell"/>
</dbReference>
<evidence type="ECO:0000256" key="2">
    <source>
        <dbReference type="ARBA" id="ARBA00022490"/>
    </source>
</evidence>
<dbReference type="GO" id="GO:0000156">
    <property type="term" value="F:phosphorelay response regulator activity"/>
    <property type="evidence" value="ECO:0007669"/>
    <property type="project" value="TreeGrafter"/>
</dbReference>
<dbReference type="AlphaFoldDB" id="A0A498RFT5"/>
<dbReference type="GO" id="GO:0003700">
    <property type="term" value="F:DNA-binding transcription factor activity"/>
    <property type="evidence" value="ECO:0007669"/>
    <property type="project" value="InterPro"/>
</dbReference>
<dbReference type="OrthoDB" id="9759232at2"/>
<dbReference type="PANTHER" id="PTHR45526">
    <property type="entry name" value="TRANSCRIPTIONAL REGULATORY PROTEIN DPIA"/>
    <property type="match status" value="1"/>
</dbReference>
<dbReference type="Pfam" id="PF20714">
    <property type="entry name" value="HTH_64"/>
    <property type="match status" value="1"/>
</dbReference>
<comment type="subcellular location">
    <subcellularLocation>
        <location evidence="1 9">Cytoplasm</location>
    </subcellularLocation>
</comment>
<dbReference type="RefSeq" id="WP_122630669.1">
    <property type="nucleotide sequence ID" value="NZ_UPPP01000134.1"/>
</dbReference>
<dbReference type="SUPFAM" id="SSF52172">
    <property type="entry name" value="CheY-like"/>
    <property type="match status" value="1"/>
</dbReference>
<evidence type="ECO:0000256" key="7">
    <source>
        <dbReference type="ARBA" id="ARBA00023159"/>
    </source>
</evidence>
<evidence type="ECO:0000259" key="11">
    <source>
        <dbReference type="PROSITE" id="PS50110"/>
    </source>
</evidence>
<evidence type="ECO:0000256" key="10">
    <source>
        <dbReference type="PROSITE-ProRule" id="PRU00169"/>
    </source>
</evidence>
<evidence type="ECO:0000256" key="6">
    <source>
        <dbReference type="ARBA" id="ARBA00023125"/>
    </source>
</evidence>
<dbReference type="Pfam" id="PF00072">
    <property type="entry name" value="Response_reg"/>
    <property type="match status" value="1"/>
</dbReference>
<evidence type="ECO:0000256" key="1">
    <source>
        <dbReference type="ARBA" id="ARBA00004496"/>
    </source>
</evidence>
<name>A0A498RFT5_9FIRM</name>
<protein>
    <recommendedName>
        <fullName evidence="9">Transcriptional regulatory protein</fullName>
    </recommendedName>
</protein>
<keyword evidence="13" id="KW-1185">Reference proteome</keyword>
<dbReference type="PROSITE" id="PS50110">
    <property type="entry name" value="RESPONSE_REGULATORY"/>
    <property type="match status" value="1"/>
</dbReference>
<dbReference type="CDD" id="cd19925">
    <property type="entry name" value="REC_citrate_TCS"/>
    <property type="match status" value="1"/>
</dbReference>
<gene>
    <name evidence="12" type="ORF">LUCI_5115</name>
</gene>
<evidence type="ECO:0000256" key="9">
    <source>
        <dbReference type="PIRNR" id="PIRNR006171"/>
    </source>
</evidence>
<keyword evidence="4 9" id="KW-0902">Two-component regulatory system</keyword>
<keyword evidence="6 9" id="KW-0238">DNA-binding</keyword>
<keyword evidence="3 10" id="KW-0597">Phosphoprotein</keyword>
<evidence type="ECO:0000256" key="3">
    <source>
        <dbReference type="ARBA" id="ARBA00022553"/>
    </source>
</evidence>
<dbReference type="InterPro" id="IPR024187">
    <property type="entry name" value="Sig_transdc_resp-reg_cit/mal"/>
</dbReference>
<dbReference type="InterPro" id="IPR001789">
    <property type="entry name" value="Sig_transdc_resp-reg_receiver"/>
</dbReference>
<dbReference type="InterPro" id="IPR011006">
    <property type="entry name" value="CheY-like_superfamily"/>
</dbReference>
<dbReference type="PIRSF" id="PIRSF006171">
    <property type="entry name" value="RR_citrat_malat"/>
    <property type="match status" value="1"/>
</dbReference>
<keyword evidence="8 9" id="KW-0804">Transcription</keyword>
<dbReference type="SMART" id="SM00448">
    <property type="entry name" value="REC"/>
    <property type="match status" value="1"/>
</dbReference>
<dbReference type="InterPro" id="IPR051271">
    <property type="entry name" value="2C-system_Tx_regulators"/>
</dbReference>
<feature type="modified residue" description="4-aspartylphosphate" evidence="10">
    <location>
        <position position="54"/>
    </location>
</feature>
<evidence type="ECO:0000313" key="12">
    <source>
        <dbReference type="EMBL" id="VBB09817.1"/>
    </source>
</evidence>
<proteinExistence type="predicted"/>
<feature type="domain" description="Response regulatory" evidence="11">
    <location>
        <begin position="3"/>
        <end position="119"/>
    </location>
</feature>
<dbReference type="GO" id="GO:0003677">
    <property type="term" value="F:DNA binding"/>
    <property type="evidence" value="ECO:0007669"/>
    <property type="project" value="UniProtKB-KW"/>
</dbReference>
<keyword evidence="7 9" id="KW-0010">Activator</keyword>
<dbReference type="SUPFAM" id="SSF46785">
    <property type="entry name" value="Winged helix' DNA-binding domain"/>
    <property type="match status" value="1"/>
</dbReference>
<organism evidence="12 13">
    <name type="scientific">Lucifera butyrica</name>
    <dbReference type="NCBI Taxonomy" id="1351585"/>
    <lineage>
        <taxon>Bacteria</taxon>
        <taxon>Bacillati</taxon>
        <taxon>Bacillota</taxon>
        <taxon>Negativicutes</taxon>
        <taxon>Veillonellales</taxon>
        <taxon>Veillonellaceae</taxon>
        <taxon>Lucifera</taxon>
    </lineage>
</organism>
<dbReference type="InterPro" id="IPR036390">
    <property type="entry name" value="WH_DNA-bd_sf"/>
</dbReference>
<evidence type="ECO:0000256" key="8">
    <source>
        <dbReference type="ARBA" id="ARBA00023163"/>
    </source>
</evidence>
<dbReference type="Proteomes" id="UP000277811">
    <property type="component" value="Unassembled WGS sequence"/>
</dbReference>
<reference evidence="12 13" key="1">
    <citation type="submission" date="2018-06" db="EMBL/GenBank/DDBJ databases">
        <authorList>
            <person name="Strepis N."/>
        </authorList>
    </citation>
    <scope>NUCLEOTIDE SEQUENCE [LARGE SCALE GENOMIC DNA]</scope>
    <source>
        <strain evidence="12">LUCI</strain>
    </source>
</reference>
<keyword evidence="2 9" id="KW-0963">Cytoplasm</keyword>
<evidence type="ECO:0000256" key="5">
    <source>
        <dbReference type="ARBA" id="ARBA00023015"/>
    </source>
</evidence>
<dbReference type="InterPro" id="IPR048714">
    <property type="entry name" value="DpiA-like_HTH"/>
</dbReference>
<evidence type="ECO:0000313" key="13">
    <source>
        <dbReference type="Proteomes" id="UP000277811"/>
    </source>
</evidence>